<dbReference type="Proteomes" id="UP000054821">
    <property type="component" value="Unassembled WGS sequence"/>
</dbReference>
<feature type="region of interest" description="Disordered" evidence="1">
    <location>
        <begin position="213"/>
        <end position="244"/>
    </location>
</feature>
<name>A0A2P4ZGP0_9HYPO</name>
<dbReference type="AlphaFoldDB" id="A0A2P4ZGP0"/>
<evidence type="ECO:0000256" key="2">
    <source>
        <dbReference type="SAM" id="Phobius"/>
    </source>
</evidence>
<evidence type="ECO:0000256" key="1">
    <source>
        <dbReference type="SAM" id="MobiDB-lite"/>
    </source>
</evidence>
<organism evidence="3 4">
    <name type="scientific">Trichoderma gamsii</name>
    <dbReference type="NCBI Taxonomy" id="398673"/>
    <lineage>
        <taxon>Eukaryota</taxon>
        <taxon>Fungi</taxon>
        <taxon>Dikarya</taxon>
        <taxon>Ascomycota</taxon>
        <taxon>Pezizomycotina</taxon>
        <taxon>Sordariomycetes</taxon>
        <taxon>Hypocreomycetidae</taxon>
        <taxon>Hypocreales</taxon>
        <taxon>Hypocreaceae</taxon>
        <taxon>Trichoderma</taxon>
    </lineage>
</organism>
<feature type="compositionally biased region" description="Low complexity" evidence="1">
    <location>
        <begin position="214"/>
        <end position="230"/>
    </location>
</feature>
<proteinExistence type="predicted"/>
<feature type="region of interest" description="Disordered" evidence="1">
    <location>
        <begin position="16"/>
        <end position="110"/>
    </location>
</feature>
<protein>
    <submittedName>
        <fullName evidence="3">Uncharacterized protein</fullName>
    </submittedName>
</protein>
<keyword evidence="2" id="KW-0812">Transmembrane</keyword>
<dbReference type="RefSeq" id="XP_018661637.1">
    <property type="nucleotide sequence ID" value="XM_018805187.1"/>
</dbReference>
<accession>A0A2P4ZGP0</accession>
<sequence>MFVFMGAAVGYGCHDIQTSTRPCTAEDTNKRDGGAPCPLDMSGMDSGGRFCQSPPPDNLPGTHLTSYQWHNGVSKFNRPHSRSPENVKSSDPTSSLSSSSTNNPSSGKASHNGEEIVIGVAVPLAVILIGTVAFYLLRRKKRLRKRISDQEVLAEGGNSGSGQKAELPGSIAAAISRPKGVAYQKPELDNMAVTILPELAGDPPCDTIQELHGSSITTTPSDTTTPASKPQGLVSHSAAEDQQTPVGALSSIDLSSASELGLWNWNNFDTLKGSSEHPATNAHQG</sequence>
<gene>
    <name evidence="3" type="ORF">TGAM01_v207693</name>
</gene>
<keyword evidence="4" id="KW-1185">Reference proteome</keyword>
<keyword evidence="2" id="KW-0472">Membrane</keyword>
<feature type="compositionally biased region" description="Low complexity" evidence="1">
    <location>
        <begin position="89"/>
        <end position="106"/>
    </location>
</feature>
<dbReference type="EMBL" id="JPDN02000029">
    <property type="protein sequence ID" value="PON23459.1"/>
    <property type="molecule type" value="Genomic_DNA"/>
</dbReference>
<evidence type="ECO:0000313" key="4">
    <source>
        <dbReference type="Proteomes" id="UP000054821"/>
    </source>
</evidence>
<keyword evidence="2" id="KW-1133">Transmembrane helix</keyword>
<dbReference type="GeneID" id="29985270"/>
<feature type="transmembrane region" description="Helical" evidence="2">
    <location>
        <begin position="116"/>
        <end position="137"/>
    </location>
</feature>
<comment type="caution">
    <text evidence="3">The sequence shown here is derived from an EMBL/GenBank/DDBJ whole genome shotgun (WGS) entry which is preliminary data.</text>
</comment>
<reference evidence="3 4" key="1">
    <citation type="journal article" date="2016" name="Genome Announc.">
        <title>Draft Whole-Genome Sequence of Trichoderma gamsii T6085, a Promising Biocontrol Agent of Fusarium Head Blight on Wheat.</title>
        <authorList>
            <person name="Baroncelli R."/>
            <person name="Zapparata A."/>
            <person name="Piaggeschi G."/>
            <person name="Sarrocco S."/>
            <person name="Vannacci G."/>
        </authorList>
    </citation>
    <scope>NUCLEOTIDE SEQUENCE [LARGE SCALE GENOMIC DNA]</scope>
    <source>
        <strain evidence="3 4">T6085</strain>
    </source>
</reference>
<evidence type="ECO:0000313" key="3">
    <source>
        <dbReference type="EMBL" id="PON23459.1"/>
    </source>
</evidence>